<sequence length="144" mass="14801">MSSVTPTGARTDRVVIPAGTEGGVARYRSVPARITGDLMFISGQIGSIGSDGELVADAAEQARNAIAGLGDVLAEAGCTFADVVELTTYHTGGWQAAEDTFVPAKADVFPEPYPAWTAVGVTDLAYGAVIEIAAVARIPQKDCS</sequence>
<keyword evidence="2" id="KW-1185">Reference proteome</keyword>
<protein>
    <submittedName>
        <fullName evidence="1">RidA family protein</fullName>
    </submittedName>
</protein>
<organism evidence="1 2">
    <name type="scientific">Agromyces tropicus</name>
    <dbReference type="NCBI Taxonomy" id="555371"/>
    <lineage>
        <taxon>Bacteria</taxon>
        <taxon>Bacillati</taxon>
        <taxon>Actinomycetota</taxon>
        <taxon>Actinomycetes</taxon>
        <taxon>Micrococcales</taxon>
        <taxon>Microbacteriaceae</taxon>
        <taxon>Agromyces</taxon>
    </lineage>
</organism>
<evidence type="ECO:0000313" key="2">
    <source>
        <dbReference type="Proteomes" id="UP001501196"/>
    </source>
</evidence>
<name>A0ABP5FH82_9MICO</name>
<dbReference type="InterPro" id="IPR035959">
    <property type="entry name" value="RutC-like_sf"/>
</dbReference>
<evidence type="ECO:0000313" key="1">
    <source>
        <dbReference type="EMBL" id="GAA2026628.1"/>
    </source>
</evidence>
<proteinExistence type="predicted"/>
<dbReference type="RefSeq" id="WP_344369536.1">
    <property type="nucleotide sequence ID" value="NZ_BAAAPW010000001.1"/>
</dbReference>
<reference evidence="2" key="1">
    <citation type="journal article" date="2019" name="Int. J. Syst. Evol. Microbiol.">
        <title>The Global Catalogue of Microorganisms (GCM) 10K type strain sequencing project: providing services to taxonomists for standard genome sequencing and annotation.</title>
        <authorList>
            <consortium name="The Broad Institute Genomics Platform"/>
            <consortium name="The Broad Institute Genome Sequencing Center for Infectious Disease"/>
            <person name="Wu L."/>
            <person name="Ma J."/>
        </authorList>
    </citation>
    <scope>NUCLEOTIDE SEQUENCE [LARGE SCALE GENOMIC DNA]</scope>
    <source>
        <strain evidence="2">JCM 15672</strain>
    </source>
</reference>
<dbReference type="SUPFAM" id="SSF55298">
    <property type="entry name" value="YjgF-like"/>
    <property type="match status" value="1"/>
</dbReference>
<dbReference type="Gene3D" id="3.30.1330.40">
    <property type="entry name" value="RutC-like"/>
    <property type="match status" value="1"/>
</dbReference>
<dbReference type="Proteomes" id="UP001501196">
    <property type="component" value="Unassembled WGS sequence"/>
</dbReference>
<gene>
    <name evidence="1" type="ORF">GCM10009819_07310</name>
</gene>
<dbReference type="PANTHER" id="PTHR11803:SF44">
    <property type="entry name" value="RUTC FAMILY PROTEIN YJGH"/>
    <property type="match status" value="1"/>
</dbReference>
<dbReference type="InterPro" id="IPR006175">
    <property type="entry name" value="YjgF/YER057c/UK114"/>
</dbReference>
<comment type="caution">
    <text evidence="1">The sequence shown here is derived from an EMBL/GenBank/DDBJ whole genome shotgun (WGS) entry which is preliminary data.</text>
</comment>
<dbReference type="Pfam" id="PF01042">
    <property type="entry name" value="Ribonuc_L-PSP"/>
    <property type="match status" value="1"/>
</dbReference>
<accession>A0ABP5FH82</accession>
<dbReference type="EMBL" id="BAAAPW010000001">
    <property type="protein sequence ID" value="GAA2026628.1"/>
    <property type="molecule type" value="Genomic_DNA"/>
</dbReference>
<dbReference type="PANTHER" id="PTHR11803">
    <property type="entry name" value="2-IMINOBUTANOATE/2-IMINOPROPANOATE DEAMINASE RIDA"/>
    <property type="match status" value="1"/>
</dbReference>